<feature type="region of interest" description="Disordered" evidence="1">
    <location>
        <begin position="548"/>
        <end position="719"/>
    </location>
</feature>
<gene>
    <name evidence="4" type="ORF">PHISCL_01856</name>
</gene>
<feature type="compositionally biased region" description="Low complexity" evidence="1">
    <location>
        <begin position="609"/>
        <end position="620"/>
    </location>
</feature>
<feature type="compositionally biased region" description="Basic and acidic residues" evidence="1">
    <location>
        <begin position="411"/>
        <end position="427"/>
    </location>
</feature>
<reference evidence="5" key="1">
    <citation type="submission" date="2017-02" db="EMBL/GenBank/DDBJ databases">
        <authorList>
            <person name="Tafer H."/>
            <person name="Lopandic K."/>
        </authorList>
    </citation>
    <scope>NUCLEOTIDE SEQUENCE [LARGE SCALE GENOMIC DNA]</scope>
    <source>
        <strain evidence="5">CBS 366.77</strain>
    </source>
</reference>
<keyword evidence="5" id="KW-1185">Reference proteome</keyword>
<feature type="compositionally biased region" description="Basic and acidic residues" evidence="1">
    <location>
        <begin position="658"/>
        <end position="692"/>
    </location>
</feature>
<accession>A0A3A2ZSU5</accession>
<feature type="compositionally biased region" description="Basic and acidic residues" evidence="1">
    <location>
        <begin position="862"/>
        <end position="874"/>
    </location>
</feature>
<feature type="compositionally biased region" description="Polar residues" evidence="1">
    <location>
        <begin position="352"/>
        <end position="375"/>
    </location>
</feature>
<name>A0A3A2ZSU5_9EURO</name>
<feature type="compositionally biased region" description="Polar residues" evidence="1">
    <location>
        <begin position="701"/>
        <end position="713"/>
    </location>
</feature>
<evidence type="ECO:0000259" key="3">
    <source>
        <dbReference type="Pfam" id="PF26118"/>
    </source>
</evidence>
<evidence type="ECO:0000256" key="1">
    <source>
        <dbReference type="SAM" id="MobiDB-lite"/>
    </source>
</evidence>
<feature type="compositionally biased region" description="Polar residues" evidence="1">
    <location>
        <begin position="629"/>
        <end position="642"/>
    </location>
</feature>
<sequence>METATSTAIAALVVAILAMFVAMVQALQQYYVTGHLIRLCDSVVFGKMPGRGKRVWEMSQLRFRIVYSMPQVSLHAHLWPDIAPHIPSYAKGTEPLPDLRMVDREDAAHSKERSYLTAVPGEASWVSFCRAVQNSCGRSMVLELIQGDADRCPSDLPNVPMPMSMRDIAAMALMAGMKCTQASFESKSLSMQGAIGTITTSQHPLLGPILHFAPRNLSGKAPRDPRLSDGAISPSWMARTWGDAVVAGRHYSLSERRQVEKDEAAWLRRLRDMAVIPVNRHRSPPPLLIMRGLRRRFRRTKSKTGSPDQNSSTNPVPTSQAAKKSYCNDCTTLWAHSDGEWYFENSPRDVTQHPTSESDQVDQHFQSTQTASSSREAAYMDSLTKPFTTVFRRRRKRNHVATDDPFGIEIEGGRRQSEKTEIAHERSSQSPGKENLATSRTFTSGQVQLAPVPHGGLGLDRQPRWFIREYVEEKRQVRAERGNAENRGKRPLLIKWHEGQDNETPDFNGADVGVTQAVLDMWPRPTRQSGEQRAAFYAHKWRQIVKQRQFQRQNRHGSWMLSRRQRRTTHHQLESGGRRTSPKSVPSGKNGLIQHHSRVRTRPTREYRSSSYQSFDSNSSGYRRHRHNLPTQTESRPHSLNTRNEHSPIRALNSRNTKQIEKENKHLHTDVMSNKHGDTDKQLSEEEADRGKGKQPLDPPYSNNPNQSRSINRLQRGRPDITTFRERIIQQRDPPSKEIPPGARWTKINRRVVSPAALHGRESFEERPEHVIVFRVLTKDEIQLYVNRTAEIRDLRKLTGRHSSLSTGVLEETRPRGTLHRRWSSPELLGGYRHNLHHQKDLHLDTAPPKQILPGSSSYTGTEHRARGRSESGLHDCLPTSLKREASPSGHATSSSAIEDDSSQSQSIRDKIRRRNGKSNPIRRFEERDSSISSDSVIETVRSPYIFKPYSIETDEISTDEDILVRSDKEETDDSISENSDDETNVEQGAEEQLGGMSWFWACQIDAMPGYMATPWTSRFSIPACFGAIAVILEALGILTEYSQPVYLNAGCHPRGLLWMQSGRSTFPPYGVNSNHQGAIISGRYSRTMYPGFCAPLFPIELLRDYQFQVDRRLLSDATTLRARLSELMALDSWLSYCGRQPEICEYGHANGISKPVLGVGVLLYTMPTLVQRTMDSFAYEFANLERTAVDGGLQFVQDIAKNLLETLGWKVEGLSPAEKLFALVAMLRAAKMALCIAQGADTSALRGILLNDVQVHLV</sequence>
<proteinExistence type="predicted"/>
<organism evidence="4 5">
    <name type="scientific">Aspergillus sclerotialis</name>
    <dbReference type="NCBI Taxonomy" id="2070753"/>
    <lineage>
        <taxon>Eukaryota</taxon>
        <taxon>Fungi</taxon>
        <taxon>Dikarya</taxon>
        <taxon>Ascomycota</taxon>
        <taxon>Pezizomycotina</taxon>
        <taxon>Eurotiomycetes</taxon>
        <taxon>Eurotiomycetidae</taxon>
        <taxon>Eurotiales</taxon>
        <taxon>Aspergillaceae</taxon>
        <taxon>Aspergillus</taxon>
        <taxon>Aspergillus subgen. Polypaecilum</taxon>
    </lineage>
</organism>
<feature type="region of interest" description="Disordered" evidence="1">
    <location>
        <begin position="405"/>
        <end position="436"/>
    </location>
</feature>
<evidence type="ECO:0000256" key="2">
    <source>
        <dbReference type="SAM" id="SignalP"/>
    </source>
</evidence>
<feature type="signal peptide" evidence="2">
    <location>
        <begin position="1"/>
        <end position="26"/>
    </location>
</feature>
<feature type="region of interest" description="Disordered" evidence="1">
    <location>
        <begin position="299"/>
        <end position="322"/>
    </location>
</feature>
<keyword evidence="2" id="KW-0732">Signal</keyword>
<protein>
    <recommendedName>
        <fullName evidence="3">DUF8035 domain-containing protein</fullName>
    </recommendedName>
</protein>
<dbReference type="Pfam" id="PF26118">
    <property type="entry name" value="DUF8035"/>
    <property type="match status" value="1"/>
</dbReference>
<feature type="region of interest" description="Disordered" evidence="1">
    <location>
        <begin position="959"/>
        <end position="989"/>
    </location>
</feature>
<feature type="region of interest" description="Disordered" evidence="1">
    <location>
        <begin position="345"/>
        <end position="380"/>
    </location>
</feature>
<dbReference type="Proteomes" id="UP000266188">
    <property type="component" value="Unassembled WGS sequence"/>
</dbReference>
<dbReference type="AlphaFoldDB" id="A0A3A2ZSU5"/>
<feature type="region of interest" description="Disordered" evidence="1">
    <location>
        <begin position="844"/>
        <end position="934"/>
    </location>
</feature>
<dbReference type="EMBL" id="MVGC01000037">
    <property type="protein sequence ID" value="RJE25810.1"/>
    <property type="molecule type" value="Genomic_DNA"/>
</dbReference>
<feature type="compositionally biased region" description="Acidic residues" evidence="1">
    <location>
        <begin position="970"/>
        <end position="985"/>
    </location>
</feature>
<feature type="domain" description="DUF8035" evidence="3">
    <location>
        <begin position="743"/>
        <end position="794"/>
    </location>
</feature>
<dbReference type="OrthoDB" id="5418088at2759"/>
<dbReference type="InterPro" id="IPR058348">
    <property type="entry name" value="DUF8035"/>
</dbReference>
<evidence type="ECO:0000313" key="5">
    <source>
        <dbReference type="Proteomes" id="UP000266188"/>
    </source>
</evidence>
<evidence type="ECO:0000313" key="4">
    <source>
        <dbReference type="EMBL" id="RJE25810.1"/>
    </source>
</evidence>
<comment type="caution">
    <text evidence="4">The sequence shown here is derived from an EMBL/GenBank/DDBJ whole genome shotgun (WGS) entry which is preliminary data.</text>
</comment>
<feature type="chain" id="PRO_5017330348" description="DUF8035 domain-containing protein" evidence="2">
    <location>
        <begin position="27"/>
        <end position="1259"/>
    </location>
</feature>
<feature type="compositionally biased region" description="Polar residues" evidence="1">
    <location>
        <begin position="303"/>
        <end position="322"/>
    </location>
</feature>